<accession>A0A0K1PY07</accession>
<dbReference type="PROSITE" id="PS01091">
    <property type="entry name" value="TATD_3"/>
    <property type="match status" value="1"/>
</dbReference>
<dbReference type="InterPro" id="IPR001130">
    <property type="entry name" value="TatD-like"/>
</dbReference>
<dbReference type="PANTHER" id="PTHR10060">
    <property type="entry name" value="TATD FAMILY DEOXYRIBONUCLEASE"/>
    <property type="match status" value="1"/>
</dbReference>
<evidence type="ECO:0000256" key="4">
    <source>
        <dbReference type="ARBA" id="ARBA00022801"/>
    </source>
</evidence>
<evidence type="ECO:0000256" key="2">
    <source>
        <dbReference type="ARBA" id="ARBA00022722"/>
    </source>
</evidence>
<dbReference type="RefSeq" id="WP_240488554.1">
    <property type="nucleotide sequence ID" value="NZ_CP012333.1"/>
</dbReference>
<proteinExistence type="inferred from homology"/>
<dbReference type="GO" id="GO:0016788">
    <property type="term" value="F:hydrolase activity, acting on ester bonds"/>
    <property type="evidence" value="ECO:0007669"/>
    <property type="project" value="InterPro"/>
</dbReference>
<keyword evidence="4" id="KW-0378">Hydrolase</keyword>
<dbReference type="PIRSF" id="PIRSF005902">
    <property type="entry name" value="DNase_TatD"/>
    <property type="match status" value="1"/>
</dbReference>
<dbReference type="InterPro" id="IPR032466">
    <property type="entry name" value="Metal_Hydrolase"/>
</dbReference>
<feature type="binding site" evidence="5">
    <location>
        <position position="116"/>
    </location>
    <ligand>
        <name>a divalent metal cation</name>
        <dbReference type="ChEBI" id="CHEBI:60240"/>
        <label>1</label>
    </ligand>
</feature>
<evidence type="ECO:0000256" key="5">
    <source>
        <dbReference type="PIRSR" id="PIRSR005902-1"/>
    </source>
</evidence>
<organism evidence="6 7">
    <name type="scientific">Labilithrix luteola</name>
    <dbReference type="NCBI Taxonomy" id="1391654"/>
    <lineage>
        <taxon>Bacteria</taxon>
        <taxon>Pseudomonadati</taxon>
        <taxon>Myxococcota</taxon>
        <taxon>Polyangia</taxon>
        <taxon>Polyangiales</taxon>
        <taxon>Labilitrichaceae</taxon>
        <taxon>Labilithrix</taxon>
    </lineage>
</organism>
<feature type="binding site" evidence="5">
    <location>
        <position position="177"/>
    </location>
    <ligand>
        <name>a divalent metal cation</name>
        <dbReference type="ChEBI" id="CHEBI:60240"/>
        <label>2</label>
    </ligand>
</feature>
<dbReference type="InterPro" id="IPR050891">
    <property type="entry name" value="TatD-type_Hydrolase"/>
</dbReference>
<dbReference type="PROSITE" id="PS01090">
    <property type="entry name" value="TATD_2"/>
    <property type="match status" value="1"/>
</dbReference>
<keyword evidence="3 5" id="KW-0479">Metal-binding</keyword>
<dbReference type="GO" id="GO:0004518">
    <property type="term" value="F:nuclease activity"/>
    <property type="evidence" value="ECO:0007669"/>
    <property type="project" value="UniProtKB-KW"/>
</dbReference>
<dbReference type="Pfam" id="PF01026">
    <property type="entry name" value="TatD_DNase"/>
    <property type="match status" value="1"/>
</dbReference>
<keyword evidence="7" id="KW-1185">Reference proteome</keyword>
<dbReference type="STRING" id="1391654.AKJ09_04915"/>
<dbReference type="Proteomes" id="UP000064967">
    <property type="component" value="Chromosome"/>
</dbReference>
<evidence type="ECO:0000256" key="1">
    <source>
        <dbReference type="ARBA" id="ARBA00009275"/>
    </source>
</evidence>
<dbReference type="SUPFAM" id="SSF51556">
    <property type="entry name" value="Metallo-dependent hydrolases"/>
    <property type="match status" value="1"/>
</dbReference>
<name>A0A0K1PY07_9BACT</name>
<dbReference type="InterPro" id="IPR018228">
    <property type="entry name" value="DNase_TatD-rel_CS"/>
</dbReference>
<dbReference type="AlphaFoldDB" id="A0A0K1PY07"/>
<dbReference type="CDD" id="cd01310">
    <property type="entry name" value="TatD_DNAse"/>
    <property type="match status" value="1"/>
</dbReference>
<feature type="binding site" evidence="5">
    <location>
        <position position="228"/>
    </location>
    <ligand>
        <name>a divalent metal cation</name>
        <dbReference type="ChEBI" id="CHEBI:60240"/>
        <label>1</label>
    </ligand>
</feature>
<feature type="binding site" evidence="5">
    <location>
        <position position="152"/>
    </location>
    <ligand>
        <name>a divalent metal cation</name>
        <dbReference type="ChEBI" id="CHEBI:60240"/>
        <label>2</label>
    </ligand>
</feature>
<evidence type="ECO:0000313" key="7">
    <source>
        <dbReference type="Proteomes" id="UP000064967"/>
    </source>
</evidence>
<dbReference type="EMBL" id="CP012333">
    <property type="protein sequence ID" value="AKU98251.1"/>
    <property type="molecule type" value="Genomic_DNA"/>
</dbReference>
<keyword evidence="2" id="KW-0540">Nuclease</keyword>
<comment type="similarity">
    <text evidence="1">Belongs to the metallo-dependent hydrolases superfamily. TatD-type hydrolase family.</text>
</comment>
<dbReference type="FunFam" id="3.20.20.140:FF:000005">
    <property type="entry name" value="TatD family hydrolase"/>
    <property type="match status" value="1"/>
</dbReference>
<evidence type="ECO:0000256" key="3">
    <source>
        <dbReference type="ARBA" id="ARBA00022723"/>
    </source>
</evidence>
<dbReference type="KEGG" id="llu:AKJ09_04915"/>
<dbReference type="PATRIC" id="fig|1391654.3.peg.4979"/>
<dbReference type="Gene3D" id="3.20.20.140">
    <property type="entry name" value="Metal-dependent hydrolases"/>
    <property type="match status" value="1"/>
</dbReference>
<sequence>MTESTTLISHKLNPSLFPLVDIAGNLTNKAFRGDLPAVLARAAEAGIRGIVIAGVSAPSSQQAIGLANANEHAEHKRPRLVTTAGIHPHHASTASPDVLRTIADLVPNPRVSAVGECGLDYNRNFSPRDAQRHAFEAQLEIAAGAGKPVYLHERDAHDEFLEIMKRWRPKLKAGVVHCFTGSRATLQAYLDLDLHIGITGWICDERRGTHLRDLVRLIPADRLMVETDCPYILPRDLPGHPKSGRNEPAFVAHVASTVAACREESFADLAASTTRTAAQLFSLAL</sequence>
<dbReference type="GO" id="GO:0046872">
    <property type="term" value="F:metal ion binding"/>
    <property type="evidence" value="ECO:0007669"/>
    <property type="project" value="UniProtKB-KW"/>
</dbReference>
<dbReference type="PANTHER" id="PTHR10060:SF15">
    <property type="entry name" value="DEOXYRIBONUCLEASE TATDN1"/>
    <property type="match status" value="1"/>
</dbReference>
<protein>
    <submittedName>
        <fullName evidence="6">Deoxyribonuclease TatD</fullName>
    </submittedName>
</protein>
<gene>
    <name evidence="6" type="ORF">AKJ09_04915</name>
</gene>
<evidence type="ECO:0000313" key="6">
    <source>
        <dbReference type="EMBL" id="AKU98251.1"/>
    </source>
</evidence>
<reference evidence="6 7" key="1">
    <citation type="submission" date="2015-08" db="EMBL/GenBank/DDBJ databases">
        <authorList>
            <person name="Babu N.S."/>
            <person name="Beckwith C.J."/>
            <person name="Beseler K.G."/>
            <person name="Brison A."/>
            <person name="Carone J.V."/>
            <person name="Caskin T.P."/>
            <person name="Diamond M."/>
            <person name="Durham M.E."/>
            <person name="Foxe J.M."/>
            <person name="Go M."/>
            <person name="Henderson B.A."/>
            <person name="Jones I.B."/>
            <person name="McGettigan J.A."/>
            <person name="Micheletti S.J."/>
            <person name="Nasrallah M.E."/>
            <person name="Ortiz D."/>
            <person name="Piller C.R."/>
            <person name="Privatt S.R."/>
            <person name="Schneider S.L."/>
            <person name="Sharp S."/>
            <person name="Smith T.C."/>
            <person name="Stanton J.D."/>
            <person name="Ullery H.E."/>
            <person name="Wilson R.J."/>
            <person name="Serrano M.G."/>
            <person name="Buck G."/>
            <person name="Lee V."/>
            <person name="Wang Y."/>
            <person name="Carvalho R."/>
            <person name="Voegtly L."/>
            <person name="Shi R."/>
            <person name="Duckworth R."/>
            <person name="Johnson A."/>
            <person name="Loviza R."/>
            <person name="Walstead R."/>
            <person name="Shah Z."/>
            <person name="Kiflezghi M."/>
            <person name="Wade K."/>
            <person name="Ball S.L."/>
            <person name="Bradley K.W."/>
            <person name="Asai D.J."/>
            <person name="Bowman C.A."/>
            <person name="Russell D.A."/>
            <person name="Pope W.H."/>
            <person name="Jacobs-Sera D."/>
            <person name="Hendrix R.W."/>
            <person name="Hatfull G.F."/>
        </authorList>
    </citation>
    <scope>NUCLEOTIDE SEQUENCE [LARGE SCALE GENOMIC DNA]</scope>
    <source>
        <strain evidence="6 7">DSM 27648</strain>
    </source>
</reference>